<keyword evidence="2 8" id="KW-0808">Transferase</keyword>
<feature type="binding site" evidence="8">
    <location>
        <position position="105"/>
    </location>
    <ligand>
        <name>GTP</name>
        <dbReference type="ChEBI" id="CHEBI:37565"/>
    </ligand>
</feature>
<dbReference type="SUPFAM" id="SSF53448">
    <property type="entry name" value="Nucleotide-diphospho-sugar transferases"/>
    <property type="match status" value="1"/>
</dbReference>
<dbReference type="PANTHER" id="PTHR19136">
    <property type="entry name" value="MOLYBDENUM COFACTOR GUANYLYLTRANSFERASE"/>
    <property type="match status" value="1"/>
</dbReference>
<evidence type="ECO:0000256" key="5">
    <source>
        <dbReference type="ARBA" id="ARBA00022842"/>
    </source>
</evidence>
<dbReference type="PANTHER" id="PTHR19136:SF81">
    <property type="entry name" value="MOLYBDENUM COFACTOR GUANYLYLTRANSFERASE"/>
    <property type="match status" value="1"/>
</dbReference>
<comment type="catalytic activity">
    <reaction evidence="8">
        <text>Mo-molybdopterin + GTP + H(+) = Mo-molybdopterin guanine dinucleotide + diphosphate</text>
        <dbReference type="Rhea" id="RHEA:34243"/>
        <dbReference type="ChEBI" id="CHEBI:15378"/>
        <dbReference type="ChEBI" id="CHEBI:33019"/>
        <dbReference type="ChEBI" id="CHEBI:37565"/>
        <dbReference type="ChEBI" id="CHEBI:71302"/>
        <dbReference type="ChEBI" id="CHEBI:71310"/>
        <dbReference type="EC" id="2.7.7.77"/>
    </reaction>
</comment>
<comment type="similarity">
    <text evidence="8">Belongs to the MobA family.</text>
</comment>
<evidence type="ECO:0000256" key="6">
    <source>
        <dbReference type="ARBA" id="ARBA00023134"/>
    </source>
</evidence>
<evidence type="ECO:0000256" key="2">
    <source>
        <dbReference type="ARBA" id="ARBA00022679"/>
    </source>
</evidence>
<evidence type="ECO:0000256" key="3">
    <source>
        <dbReference type="ARBA" id="ARBA00022723"/>
    </source>
</evidence>
<gene>
    <name evidence="8 10" type="primary">mobA</name>
    <name evidence="10" type="ORF">Enr10x_40230</name>
</gene>
<dbReference type="InterPro" id="IPR013482">
    <property type="entry name" value="Molybde_CF_guanTrfase"/>
</dbReference>
<sequence length="220" mass="23927">MSNSNPELKVGGIVLCGGASARMNYPKALLPLGDEVMLQRVVRIVSSCAHPVAVIASPEQELPPLASDVQTAFDREPLSGPLAAIGQGLELLQGNCDAVLVSGCDTPLIQEAVLRRLLTILDTHQLAMVREGDRLHPLAAVYRISLIEPIQQMLSQGKRRLMDLVEQVDAIFLDTGELQTIDPGLRSLRNINTRAQYLELLSELDLRDATSLPFADELSD</sequence>
<keyword evidence="10" id="KW-0548">Nucleotidyltransferase</keyword>
<evidence type="ECO:0000256" key="8">
    <source>
        <dbReference type="HAMAP-Rule" id="MF_00316"/>
    </source>
</evidence>
<dbReference type="Gene3D" id="3.90.550.10">
    <property type="entry name" value="Spore Coat Polysaccharide Biosynthesis Protein SpsA, Chain A"/>
    <property type="match status" value="1"/>
</dbReference>
<dbReference type="InterPro" id="IPR025877">
    <property type="entry name" value="MobA-like_NTP_Trfase"/>
</dbReference>
<keyword evidence="6 8" id="KW-0342">GTP-binding</keyword>
<dbReference type="CDD" id="cd02503">
    <property type="entry name" value="MobA"/>
    <property type="match status" value="1"/>
</dbReference>
<keyword evidence="1 8" id="KW-0963">Cytoplasm</keyword>
<comment type="function">
    <text evidence="8">Transfers a GMP moiety from GTP to Mo-molybdopterin (Mo-MPT) cofactor (Moco or molybdenum cofactor) to form Mo-molybdopterin guanine dinucleotide (Mo-MGD) cofactor.</text>
</comment>
<organism evidence="10 11">
    <name type="scientific">Gimesia panareensis</name>
    <dbReference type="NCBI Taxonomy" id="2527978"/>
    <lineage>
        <taxon>Bacteria</taxon>
        <taxon>Pseudomonadati</taxon>
        <taxon>Planctomycetota</taxon>
        <taxon>Planctomycetia</taxon>
        <taxon>Planctomycetales</taxon>
        <taxon>Planctomycetaceae</taxon>
        <taxon>Gimesia</taxon>
    </lineage>
</organism>
<accession>A0A517QAM2</accession>
<dbReference type="GO" id="GO:0005737">
    <property type="term" value="C:cytoplasm"/>
    <property type="evidence" value="ECO:0007669"/>
    <property type="project" value="UniProtKB-SubCell"/>
</dbReference>
<reference evidence="10 11" key="1">
    <citation type="submission" date="2019-03" db="EMBL/GenBank/DDBJ databases">
        <title>Deep-cultivation of Planctomycetes and their phenomic and genomic characterization uncovers novel biology.</title>
        <authorList>
            <person name="Wiegand S."/>
            <person name="Jogler M."/>
            <person name="Boedeker C."/>
            <person name="Pinto D."/>
            <person name="Vollmers J."/>
            <person name="Rivas-Marin E."/>
            <person name="Kohn T."/>
            <person name="Peeters S.H."/>
            <person name="Heuer A."/>
            <person name="Rast P."/>
            <person name="Oberbeckmann S."/>
            <person name="Bunk B."/>
            <person name="Jeske O."/>
            <person name="Meyerdierks A."/>
            <person name="Storesund J.E."/>
            <person name="Kallscheuer N."/>
            <person name="Luecker S."/>
            <person name="Lage O.M."/>
            <person name="Pohl T."/>
            <person name="Merkel B.J."/>
            <person name="Hornburger P."/>
            <person name="Mueller R.-W."/>
            <person name="Bruemmer F."/>
            <person name="Labrenz M."/>
            <person name="Spormann A.M."/>
            <person name="Op den Camp H."/>
            <person name="Overmann J."/>
            <person name="Amann R."/>
            <person name="Jetten M.S.M."/>
            <person name="Mascher T."/>
            <person name="Medema M.H."/>
            <person name="Devos D.P."/>
            <person name="Kaster A.-K."/>
            <person name="Ovreas L."/>
            <person name="Rohde M."/>
            <person name="Galperin M.Y."/>
            <person name="Jogler C."/>
        </authorList>
    </citation>
    <scope>NUCLEOTIDE SEQUENCE [LARGE SCALE GENOMIC DNA]</scope>
    <source>
        <strain evidence="10 11">Enr10</strain>
    </source>
</reference>
<proteinExistence type="inferred from homology"/>
<evidence type="ECO:0000256" key="4">
    <source>
        <dbReference type="ARBA" id="ARBA00022741"/>
    </source>
</evidence>
<dbReference type="Proteomes" id="UP000315647">
    <property type="component" value="Chromosome"/>
</dbReference>
<feature type="binding site" evidence="8">
    <location>
        <position position="74"/>
    </location>
    <ligand>
        <name>GTP</name>
        <dbReference type="ChEBI" id="CHEBI:37565"/>
    </ligand>
</feature>
<name>A0A517QAM2_9PLAN</name>
<feature type="binding site" evidence="8">
    <location>
        <position position="27"/>
    </location>
    <ligand>
        <name>GTP</name>
        <dbReference type="ChEBI" id="CHEBI:37565"/>
    </ligand>
</feature>
<protein>
    <recommendedName>
        <fullName evidence="8">Probable molybdenum cofactor guanylyltransferase</fullName>
        <shortName evidence="8">MoCo guanylyltransferase</shortName>
        <ecNumber evidence="8">2.7.7.77</ecNumber>
    </recommendedName>
    <alternativeName>
        <fullName evidence="8">GTP:molybdopterin guanylyltransferase</fullName>
    </alternativeName>
    <alternativeName>
        <fullName evidence="8">Mo-MPT guanylyltransferase</fullName>
    </alternativeName>
    <alternativeName>
        <fullName evidence="8">Molybdopterin guanylyltransferase</fullName>
    </alternativeName>
    <alternativeName>
        <fullName evidence="8">Molybdopterin-guanine dinucleotide synthase</fullName>
        <shortName evidence="8">MGD synthase</shortName>
    </alternativeName>
</protein>
<keyword evidence="7 8" id="KW-0501">Molybdenum cofactor biosynthesis</keyword>
<dbReference type="AlphaFoldDB" id="A0A517QAM2"/>
<keyword evidence="11" id="KW-1185">Reference proteome</keyword>
<keyword evidence="4 8" id="KW-0547">Nucleotide-binding</keyword>
<keyword evidence="3 8" id="KW-0479">Metal-binding</keyword>
<evidence type="ECO:0000256" key="7">
    <source>
        <dbReference type="ARBA" id="ARBA00023150"/>
    </source>
</evidence>
<keyword evidence="5 8" id="KW-0460">Magnesium</keyword>
<dbReference type="GO" id="GO:0046872">
    <property type="term" value="F:metal ion binding"/>
    <property type="evidence" value="ECO:0007669"/>
    <property type="project" value="UniProtKB-KW"/>
</dbReference>
<dbReference type="HAMAP" id="MF_00316">
    <property type="entry name" value="MobA"/>
    <property type="match status" value="1"/>
</dbReference>
<comment type="domain">
    <text evidence="8">The N-terminal domain determines nucleotide recognition and specific binding, while the C-terminal domain determines the specific binding to the target protein.</text>
</comment>
<dbReference type="EC" id="2.7.7.77" evidence="8"/>
<dbReference type="GO" id="GO:0006777">
    <property type="term" value="P:Mo-molybdopterin cofactor biosynthetic process"/>
    <property type="evidence" value="ECO:0007669"/>
    <property type="project" value="UniProtKB-KW"/>
</dbReference>
<dbReference type="GO" id="GO:0061603">
    <property type="term" value="F:molybdenum cofactor guanylyltransferase activity"/>
    <property type="evidence" value="ECO:0007669"/>
    <property type="project" value="UniProtKB-EC"/>
</dbReference>
<comment type="subcellular location">
    <subcellularLocation>
        <location evidence="8">Cytoplasm</location>
    </subcellularLocation>
</comment>
<feature type="binding site" evidence="8">
    <location>
        <begin position="15"/>
        <end position="17"/>
    </location>
    <ligand>
        <name>GTP</name>
        <dbReference type="ChEBI" id="CHEBI:37565"/>
    </ligand>
</feature>
<comment type="cofactor">
    <cofactor evidence="8">
        <name>Mg(2+)</name>
        <dbReference type="ChEBI" id="CHEBI:18420"/>
    </cofactor>
</comment>
<dbReference type="EMBL" id="CP037421">
    <property type="protein sequence ID" value="QDT28679.1"/>
    <property type="molecule type" value="Genomic_DNA"/>
</dbReference>
<evidence type="ECO:0000313" key="10">
    <source>
        <dbReference type="EMBL" id="QDT28679.1"/>
    </source>
</evidence>
<dbReference type="InterPro" id="IPR029044">
    <property type="entry name" value="Nucleotide-diphossugar_trans"/>
</dbReference>
<dbReference type="RefSeq" id="WP_145451064.1">
    <property type="nucleotide sequence ID" value="NZ_CP037421.1"/>
</dbReference>
<comment type="caution">
    <text evidence="8">Lacks conserved residue(s) required for the propagation of feature annotation.</text>
</comment>
<evidence type="ECO:0000256" key="1">
    <source>
        <dbReference type="ARBA" id="ARBA00022490"/>
    </source>
</evidence>
<evidence type="ECO:0000313" key="11">
    <source>
        <dbReference type="Proteomes" id="UP000315647"/>
    </source>
</evidence>
<dbReference type="GO" id="GO:0005525">
    <property type="term" value="F:GTP binding"/>
    <property type="evidence" value="ECO:0007669"/>
    <property type="project" value="UniProtKB-UniRule"/>
</dbReference>
<dbReference type="Pfam" id="PF12804">
    <property type="entry name" value="NTP_transf_3"/>
    <property type="match status" value="1"/>
</dbReference>
<evidence type="ECO:0000259" key="9">
    <source>
        <dbReference type="Pfam" id="PF12804"/>
    </source>
</evidence>
<feature type="domain" description="MobA-like NTP transferase" evidence="9">
    <location>
        <begin position="12"/>
        <end position="163"/>
    </location>
</feature>
<feature type="binding site" evidence="8">
    <location>
        <position position="105"/>
    </location>
    <ligand>
        <name>Mg(2+)</name>
        <dbReference type="ChEBI" id="CHEBI:18420"/>
    </ligand>
</feature>